<gene>
    <name evidence="2" type="ORF">GWK15_00635</name>
    <name evidence="1" type="ORF">GXW75_02135</name>
</gene>
<reference evidence="1" key="1">
    <citation type="submission" date="2020-01" db="EMBL/GenBank/DDBJ databases">
        <authorList>
            <person name="Rat A."/>
        </authorList>
    </citation>
    <scope>NUCLEOTIDE SEQUENCE</scope>
    <source>
        <strain evidence="1">LMG 31161</strain>
    </source>
</reference>
<evidence type="ECO:0000313" key="1">
    <source>
        <dbReference type="EMBL" id="MBR0658033.1"/>
    </source>
</evidence>
<reference evidence="2 3" key="2">
    <citation type="submission" date="2020-02" db="EMBL/GenBank/DDBJ databases">
        <authorList>
            <person name="Sun Q."/>
            <person name="Inoue M."/>
        </authorList>
    </citation>
    <scope>NUCLEOTIDE SEQUENCE [LARGE SCALE GENOMIC DNA]</scope>
    <source>
        <strain evidence="2 3">KCTC 22478</strain>
    </source>
</reference>
<proteinExistence type="predicted"/>
<dbReference type="EMBL" id="JAAEDK010000004">
    <property type="protein sequence ID" value="MBR0658033.1"/>
    <property type="molecule type" value="Genomic_DNA"/>
</dbReference>
<dbReference type="RefSeq" id="WP_168038049.1">
    <property type="nucleotide sequence ID" value="NZ_JAAEDK010000004.1"/>
</dbReference>
<name>A0A9X9WCH3_9PROT</name>
<organism evidence="1 4">
    <name type="scientific">Neoroseomonas oryzicola</name>
    <dbReference type="NCBI Taxonomy" id="535904"/>
    <lineage>
        <taxon>Bacteria</taxon>
        <taxon>Pseudomonadati</taxon>
        <taxon>Pseudomonadota</taxon>
        <taxon>Alphaproteobacteria</taxon>
        <taxon>Acetobacterales</taxon>
        <taxon>Acetobacteraceae</taxon>
        <taxon>Neoroseomonas</taxon>
    </lineage>
</organism>
<accession>A0A9X9WCH3</accession>
<sequence>MRVLLALTHYFRAEEGSRHSSTDAHRRDQRAEALRRTIDSWRGTFGPTTAINIAAKRYERMRGVLDALDIVVLTNGADHLVDAAHAKARGVRQVTVQVDNPRMIGFAARQLFADNRNAYDLFCYSEDDLRVGDPGFVAKIMAFQDAFGPKRLLMPNRFEWNPAGPSLKTWIDGDLRPGLLAPWQDPLPDEEFLRLGPTTFRRATNPHSGFFAVTAAQLAHWMRQPHYGDNDCAFISPLESAATLGVLKTFPIYKAFGTDAGFLEIEHLDTRFSSLPVLAPGGRA</sequence>
<dbReference type="AlphaFoldDB" id="A0A9X9WCH3"/>
<evidence type="ECO:0000313" key="4">
    <source>
        <dbReference type="Proteomes" id="UP001138708"/>
    </source>
</evidence>
<evidence type="ECO:0000313" key="2">
    <source>
        <dbReference type="EMBL" id="NKE15438.1"/>
    </source>
</evidence>
<keyword evidence="3" id="KW-1185">Reference proteome</keyword>
<protein>
    <submittedName>
        <fullName evidence="1">Uncharacterized protein</fullName>
    </submittedName>
</protein>
<evidence type="ECO:0000313" key="3">
    <source>
        <dbReference type="Proteomes" id="UP000746741"/>
    </source>
</evidence>
<dbReference type="Proteomes" id="UP000746741">
    <property type="component" value="Unassembled WGS sequence"/>
</dbReference>
<reference evidence="1" key="3">
    <citation type="journal article" date="2021" name="Syst. Appl. Microbiol.">
        <title>Roseomonas hellenica sp. nov., isolated from roots of wild-growing Alkanna tinctoria.</title>
        <authorList>
            <person name="Rat A."/>
            <person name="Naranjo H.D."/>
            <person name="Lebbe L."/>
            <person name="Cnockaert M."/>
            <person name="Krigas N."/>
            <person name="Grigoriadou K."/>
            <person name="Maloupa E."/>
            <person name="Willems A."/>
        </authorList>
    </citation>
    <scope>NUCLEOTIDE SEQUENCE</scope>
    <source>
        <strain evidence="1">LMG 31161</strain>
    </source>
</reference>
<comment type="caution">
    <text evidence="1">The sequence shown here is derived from an EMBL/GenBank/DDBJ whole genome shotgun (WGS) entry which is preliminary data.</text>
</comment>
<dbReference type="Proteomes" id="UP001138708">
    <property type="component" value="Unassembled WGS sequence"/>
</dbReference>
<dbReference type="EMBL" id="JAAVUP010000001">
    <property type="protein sequence ID" value="NKE15438.1"/>
    <property type="molecule type" value="Genomic_DNA"/>
</dbReference>